<dbReference type="STRING" id="1314783.A0A165QZA5"/>
<evidence type="ECO:0000256" key="2">
    <source>
        <dbReference type="ARBA" id="ARBA00022723"/>
    </source>
</evidence>
<dbReference type="GO" id="GO:0008270">
    <property type="term" value="F:zinc ion binding"/>
    <property type="evidence" value="ECO:0007669"/>
    <property type="project" value="UniProtKB-KW"/>
</dbReference>
<feature type="compositionally biased region" description="Low complexity" evidence="8">
    <location>
        <begin position="340"/>
        <end position="351"/>
    </location>
</feature>
<keyword evidence="6" id="KW-0539">Nucleus</keyword>
<keyword evidence="4 7" id="KW-0863">Zinc-finger</keyword>
<dbReference type="PROSITE" id="PS50157">
    <property type="entry name" value="ZINC_FINGER_C2H2_2"/>
    <property type="match status" value="4"/>
</dbReference>
<feature type="region of interest" description="Disordered" evidence="8">
    <location>
        <begin position="588"/>
        <end position="619"/>
    </location>
</feature>
<dbReference type="AlphaFoldDB" id="A0A165QZA5"/>
<feature type="region of interest" description="Disordered" evidence="8">
    <location>
        <begin position="244"/>
        <end position="270"/>
    </location>
</feature>
<feature type="domain" description="C2H2-type" evidence="9">
    <location>
        <begin position="430"/>
        <end position="459"/>
    </location>
</feature>
<feature type="domain" description="C2H2-type" evidence="9">
    <location>
        <begin position="372"/>
        <end position="399"/>
    </location>
</feature>
<dbReference type="GO" id="GO:0000785">
    <property type="term" value="C:chromatin"/>
    <property type="evidence" value="ECO:0007669"/>
    <property type="project" value="TreeGrafter"/>
</dbReference>
<accession>A0A165QZA5</accession>
<dbReference type="InterPro" id="IPR036236">
    <property type="entry name" value="Znf_C2H2_sf"/>
</dbReference>
<dbReference type="GO" id="GO:0000981">
    <property type="term" value="F:DNA-binding transcription factor activity, RNA polymerase II-specific"/>
    <property type="evidence" value="ECO:0007669"/>
    <property type="project" value="UniProtKB-ARBA"/>
</dbReference>
<feature type="compositionally biased region" description="Basic and acidic residues" evidence="8">
    <location>
        <begin position="361"/>
        <end position="373"/>
    </location>
</feature>
<keyword evidence="3" id="KW-0677">Repeat</keyword>
<evidence type="ECO:0000256" key="1">
    <source>
        <dbReference type="ARBA" id="ARBA00004123"/>
    </source>
</evidence>
<evidence type="ECO:0000256" key="7">
    <source>
        <dbReference type="PROSITE-ProRule" id="PRU00042"/>
    </source>
</evidence>
<feature type="domain" description="C2H2-type" evidence="9">
    <location>
        <begin position="400"/>
        <end position="429"/>
    </location>
</feature>
<evidence type="ECO:0000256" key="8">
    <source>
        <dbReference type="SAM" id="MobiDB-lite"/>
    </source>
</evidence>
<evidence type="ECO:0000256" key="3">
    <source>
        <dbReference type="ARBA" id="ARBA00022737"/>
    </source>
</evidence>
<proteinExistence type="predicted"/>
<evidence type="ECO:0000313" key="10">
    <source>
        <dbReference type="EMBL" id="KZT70113.1"/>
    </source>
</evidence>
<dbReference type="PROSITE" id="PS00028">
    <property type="entry name" value="ZINC_FINGER_C2H2_1"/>
    <property type="match status" value="4"/>
</dbReference>
<evidence type="ECO:0000256" key="6">
    <source>
        <dbReference type="ARBA" id="ARBA00023242"/>
    </source>
</evidence>
<feature type="domain" description="C2H2-type" evidence="9">
    <location>
        <begin position="460"/>
        <end position="489"/>
    </location>
</feature>
<dbReference type="FunFam" id="3.30.160.60:FF:000125">
    <property type="entry name" value="Putative zinc finger protein 143"/>
    <property type="match status" value="1"/>
</dbReference>
<dbReference type="EMBL" id="KV429053">
    <property type="protein sequence ID" value="KZT70113.1"/>
    <property type="molecule type" value="Genomic_DNA"/>
</dbReference>
<gene>
    <name evidence="10" type="ORF">DAEQUDRAFT_725733</name>
</gene>
<sequence>MMQHEDNEPVLDLSDVVHDEPLGEDDRPGSLGHTISTTSTSHTSDHYASSPLSLADEVNVFDDPGSHSPTLLQDAEGVVPSFSVEQLEQDLVALLRQNDSAVSSALLSVAAQRQAPQLIAGEPSALTDGPTASQMHGFDSLGSSLSALAAVLQAVHSAGDHRTQGFDSAGPDFGPQSLDDSQAKQRTRNAPAFHSLTADEDVPGLSSGAGSGNASGTDGSEYLFDEEGESEHDAEADVAIGRLRHSSSPDRDGSAAEDPSPVPNDFTDIGDIMHHYTHFDQDDEDDVDQLDSELPSSPVENNVLLLPRYHPLLQPAARDDRSDAIPELDELESEGDQPIASTSKSGAASSAAEKRPKKTKERTDPEKGPQAHVCDECSKTFSRRSDMIRHTRIHTGERPFVCPEAGCGKTFIQRSALHVHMRVHTGEKPHICEYPGCGRTFGDSSSLARHRRTHTGKRPYKCEHPICEKTFTRRTTLTAHMKTHDPSWEPDPRIKYSFKAKRVKLDSADQDQELEASVRTLSALLKQGDPQAERLPSGRPPEPQLAASISEELAAALAQAQARILEDYDEDEDEDEGFGQELSHCEIIGPSTSGIRDEESTHSTMERETSIEVHLQDTLGGDDALDFAIPLRKRKMDDVAAAVTGKRKR</sequence>
<feature type="compositionally biased region" description="Acidic residues" evidence="8">
    <location>
        <begin position="282"/>
        <end position="291"/>
    </location>
</feature>
<feature type="compositionally biased region" description="Low complexity" evidence="8">
    <location>
        <begin position="30"/>
        <end position="49"/>
    </location>
</feature>
<dbReference type="SUPFAM" id="SSF57667">
    <property type="entry name" value="beta-beta-alpha zinc fingers"/>
    <property type="match status" value="2"/>
</dbReference>
<dbReference type="GO" id="GO:0005667">
    <property type="term" value="C:transcription regulator complex"/>
    <property type="evidence" value="ECO:0007669"/>
    <property type="project" value="TreeGrafter"/>
</dbReference>
<keyword evidence="11" id="KW-1185">Reference proteome</keyword>
<evidence type="ECO:0000313" key="11">
    <source>
        <dbReference type="Proteomes" id="UP000076727"/>
    </source>
</evidence>
<dbReference type="FunFam" id="3.30.160.60:FF:000624">
    <property type="entry name" value="zinc finger protein 697"/>
    <property type="match status" value="1"/>
</dbReference>
<dbReference type="Proteomes" id="UP000076727">
    <property type="component" value="Unassembled WGS sequence"/>
</dbReference>
<feature type="region of interest" description="Disordered" evidence="8">
    <location>
        <begin position="161"/>
        <end position="222"/>
    </location>
</feature>
<dbReference type="OrthoDB" id="654211at2759"/>
<feature type="region of interest" description="Disordered" evidence="8">
    <location>
        <begin position="282"/>
        <end position="302"/>
    </location>
</feature>
<dbReference type="GO" id="GO:0031519">
    <property type="term" value="C:PcG protein complex"/>
    <property type="evidence" value="ECO:0007669"/>
    <property type="project" value="TreeGrafter"/>
</dbReference>
<comment type="subcellular location">
    <subcellularLocation>
        <location evidence="1">Nucleus</location>
    </subcellularLocation>
</comment>
<evidence type="ECO:0000256" key="4">
    <source>
        <dbReference type="ARBA" id="ARBA00022771"/>
    </source>
</evidence>
<feature type="compositionally biased region" description="Basic and acidic residues" evidence="8">
    <location>
        <begin position="15"/>
        <end position="28"/>
    </location>
</feature>
<evidence type="ECO:0000259" key="9">
    <source>
        <dbReference type="PROSITE" id="PS50157"/>
    </source>
</evidence>
<name>A0A165QZA5_9APHY</name>
<dbReference type="FunFam" id="3.30.160.60:FF:000512">
    <property type="entry name" value="zinc finger protein 197 isoform X1"/>
    <property type="match status" value="1"/>
</dbReference>
<feature type="region of interest" description="Disordered" evidence="8">
    <location>
        <begin position="1"/>
        <end position="49"/>
    </location>
</feature>
<organism evidence="10 11">
    <name type="scientific">Daedalea quercina L-15889</name>
    <dbReference type="NCBI Taxonomy" id="1314783"/>
    <lineage>
        <taxon>Eukaryota</taxon>
        <taxon>Fungi</taxon>
        <taxon>Dikarya</taxon>
        <taxon>Basidiomycota</taxon>
        <taxon>Agaricomycotina</taxon>
        <taxon>Agaricomycetes</taxon>
        <taxon>Polyporales</taxon>
        <taxon>Fomitopsis</taxon>
    </lineage>
</organism>
<feature type="compositionally biased region" description="Basic and acidic residues" evidence="8">
    <location>
        <begin position="595"/>
        <end position="615"/>
    </location>
</feature>
<dbReference type="PANTHER" id="PTHR14003">
    <property type="entry name" value="TRANSCRIPTIONAL REPRESSOR PROTEIN YY"/>
    <property type="match status" value="1"/>
</dbReference>
<feature type="region of interest" description="Disordered" evidence="8">
    <location>
        <begin position="330"/>
        <end position="373"/>
    </location>
</feature>
<reference evidence="10 11" key="1">
    <citation type="journal article" date="2016" name="Mol. Biol. Evol.">
        <title>Comparative Genomics of Early-Diverging Mushroom-Forming Fungi Provides Insights into the Origins of Lignocellulose Decay Capabilities.</title>
        <authorList>
            <person name="Nagy L.G."/>
            <person name="Riley R."/>
            <person name="Tritt A."/>
            <person name="Adam C."/>
            <person name="Daum C."/>
            <person name="Floudas D."/>
            <person name="Sun H."/>
            <person name="Yadav J.S."/>
            <person name="Pangilinan J."/>
            <person name="Larsson K.H."/>
            <person name="Matsuura K."/>
            <person name="Barry K."/>
            <person name="Labutti K."/>
            <person name="Kuo R."/>
            <person name="Ohm R.A."/>
            <person name="Bhattacharya S.S."/>
            <person name="Shirouzu T."/>
            <person name="Yoshinaga Y."/>
            <person name="Martin F.M."/>
            <person name="Grigoriev I.V."/>
            <person name="Hibbett D.S."/>
        </authorList>
    </citation>
    <scope>NUCLEOTIDE SEQUENCE [LARGE SCALE GENOMIC DNA]</scope>
    <source>
        <strain evidence="10 11">L-15889</strain>
    </source>
</reference>
<keyword evidence="5" id="KW-0862">Zinc</keyword>
<dbReference type="Gene3D" id="3.30.160.60">
    <property type="entry name" value="Classic Zinc Finger"/>
    <property type="match status" value="4"/>
</dbReference>
<keyword evidence="2" id="KW-0479">Metal-binding</keyword>
<protein>
    <recommendedName>
        <fullName evidence="9">C2H2-type domain-containing protein</fullName>
    </recommendedName>
</protein>
<dbReference type="PANTHER" id="PTHR14003:SF20">
    <property type="entry name" value="FINGER DOMAIN PROTEIN, PUTATIVE (AFU_ORTHOLOGUE AFUA_4G10380)-RELATED"/>
    <property type="match status" value="1"/>
</dbReference>
<dbReference type="InterPro" id="IPR013087">
    <property type="entry name" value="Znf_C2H2_type"/>
</dbReference>
<dbReference type="FunFam" id="3.30.160.60:FF:002343">
    <property type="entry name" value="Zinc finger protein 33A"/>
    <property type="match status" value="1"/>
</dbReference>
<evidence type="ECO:0000256" key="5">
    <source>
        <dbReference type="ARBA" id="ARBA00022833"/>
    </source>
</evidence>
<dbReference type="Pfam" id="PF00096">
    <property type="entry name" value="zf-C2H2"/>
    <property type="match status" value="4"/>
</dbReference>
<dbReference type="GO" id="GO:0000978">
    <property type="term" value="F:RNA polymerase II cis-regulatory region sequence-specific DNA binding"/>
    <property type="evidence" value="ECO:0007669"/>
    <property type="project" value="TreeGrafter"/>
</dbReference>
<dbReference type="SMART" id="SM00355">
    <property type="entry name" value="ZnF_C2H2"/>
    <property type="match status" value="4"/>
</dbReference>